<reference evidence="2 3" key="1">
    <citation type="submission" date="2020-09" db="EMBL/GenBank/DDBJ databases">
        <title>De no assembly of potato wild relative species, Solanum commersonii.</title>
        <authorList>
            <person name="Cho K."/>
        </authorList>
    </citation>
    <scope>NUCLEOTIDE SEQUENCE [LARGE SCALE GENOMIC DNA]</scope>
    <source>
        <strain evidence="2">LZ3.2</strain>
        <tissue evidence="2">Leaf</tissue>
    </source>
</reference>
<evidence type="ECO:0000256" key="1">
    <source>
        <dbReference type="SAM" id="MobiDB-lite"/>
    </source>
</evidence>
<gene>
    <name evidence="2" type="ORF">H5410_051299</name>
</gene>
<sequence>KRAKTTNHESSQQKTTNVNRSSFHQRSSRHAPHHLEPELQNFRARGSQSCGTVAQGFTRNPLYGKCGKVHLGERYVGTDGYYKCGRTCHFSRECPMTAPIGATSGTSGGSNCLYAISSRQDHESFPDIFTGILKVFVIDVYALLDADVRLSFVTPYVGIRFDIFPEQLLDPFSVSTH</sequence>
<feature type="non-terminal residue" evidence="2">
    <location>
        <position position="177"/>
    </location>
</feature>
<accession>A0A9J5X0J3</accession>
<protein>
    <recommendedName>
        <fullName evidence="4">CCHC-type domain-containing protein</fullName>
    </recommendedName>
</protein>
<evidence type="ECO:0000313" key="2">
    <source>
        <dbReference type="EMBL" id="KAG5580672.1"/>
    </source>
</evidence>
<dbReference type="EMBL" id="JACXVP010000010">
    <property type="protein sequence ID" value="KAG5580672.1"/>
    <property type="molecule type" value="Genomic_DNA"/>
</dbReference>
<dbReference type="AlphaFoldDB" id="A0A9J5X0J3"/>
<dbReference type="Proteomes" id="UP000824120">
    <property type="component" value="Chromosome 10"/>
</dbReference>
<feature type="compositionally biased region" description="Polar residues" evidence="1">
    <location>
        <begin position="8"/>
        <end position="25"/>
    </location>
</feature>
<keyword evidence="3" id="KW-1185">Reference proteome</keyword>
<evidence type="ECO:0008006" key="4">
    <source>
        <dbReference type="Google" id="ProtNLM"/>
    </source>
</evidence>
<dbReference type="OrthoDB" id="1305854at2759"/>
<proteinExistence type="predicted"/>
<feature type="region of interest" description="Disordered" evidence="1">
    <location>
        <begin position="1"/>
        <end position="33"/>
    </location>
</feature>
<name>A0A9J5X0J3_SOLCO</name>
<comment type="caution">
    <text evidence="2">The sequence shown here is derived from an EMBL/GenBank/DDBJ whole genome shotgun (WGS) entry which is preliminary data.</text>
</comment>
<evidence type="ECO:0000313" key="3">
    <source>
        <dbReference type="Proteomes" id="UP000824120"/>
    </source>
</evidence>
<organism evidence="2 3">
    <name type="scientific">Solanum commersonii</name>
    <name type="common">Commerson's wild potato</name>
    <name type="synonym">Commerson's nightshade</name>
    <dbReference type="NCBI Taxonomy" id="4109"/>
    <lineage>
        <taxon>Eukaryota</taxon>
        <taxon>Viridiplantae</taxon>
        <taxon>Streptophyta</taxon>
        <taxon>Embryophyta</taxon>
        <taxon>Tracheophyta</taxon>
        <taxon>Spermatophyta</taxon>
        <taxon>Magnoliopsida</taxon>
        <taxon>eudicotyledons</taxon>
        <taxon>Gunneridae</taxon>
        <taxon>Pentapetalae</taxon>
        <taxon>asterids</taxon>
        <taxon>lamiids</taxon>
        <taxon>Solanales</taxon>
        <taxon>Solanaceae</taxon>
        <taxon>Solanoideae</taxon>
        <taxon>Solaneae</taxon>
        <taxon>Solanum</taxon>
    </lineage>
</organism>
<feature type="non-terminal residue" evidence="2">
    <location>
        <position position="1"/>
    </location>
</feature>